<keyword evidence="3" id="KW-1185">Reference proteome</keyword>
<feature type="region of interest" description="Disordered" evidence="1">
    <location>
        <begin position="67"/>
        <end position="101"/>
    </location>
</feature>
<comment type="caution">
    <text evidence="2">The sequence shown here is derived from an EMBL/GenBank/DDBJ whole genome shotgun (WGS) entry which is preliminary data.</text>
</comment>
<feature type="compositionally biased region" description="Low complexity" evidence="1">
    <location>
        <begin position="86"/>
        <end position="101"/>
    </location>
</feature>
<organism evidence="2 3">
    <name type="scientific">Phycomyces blakesleeanus</name>
    <dbReference type="NCBI Taxonomy" id="4837"/>
    <lineage>
        <taxon>Eukaryota</taxon>
        <taxon>Fungi</taxon>
        <taxon>Fungi incertae sedis</taxon>
        <taxon>Mucoromycota</taxon>
        <taxon>Mucoromycotina</taxon>
        <taxon>Mucoromycetes</taxon>
        <taxon>Mucorales</taxon>
        <taxon>Phycomycetaceae</taxon>
        <taxon>Phycomyces</taxon>
    </lineage>
</organism>
<protein>
    <recommendedName>
        <fullName evidence="4">Homeodomain-like DNA binding domain-containing transcription factor</fullName>
    </recommendedName>
</protein>
<evidence type="ECO:0000313" key="3">
    <source>
        <dbReference type="Proteomes" id="UP001448207"/>
    </source>
</evidence>
<proteinExistence type="predicted"/>
<sequence>MPCIFNDLQSSYNLLEHSLDNISPPLPQSLLPTATSLNSLSRNFSSTRQSSILSCDKYPQHLTKSVFSTSDSPTTTMTKKSKRITNDGTNSGNGNGNSNDEENYYYNYNYYSTSNRDCIQPKHQTQSLSHSLSSQSSAAYSIRPKHLYNQKQQQQQTTNSILGVSNRRTHSMSKSTVDKSKLQSILQAYLLSPDPLKAGEQKAVIMVKYQYQYQYQYKY</sequence>
<evidence type="ECO:0008006" key="4">
    <source>
        <dbReference type="Google" id="ProtNLM"/>
    </source>
</evidence>
<dbReference type="EMBL" id="JBCLYO010000001">
    <property type="protein sequence ID" value="KAL0096163.1"/>
    <property type="molecule type" value="Genomic_DNA"/>
</dbReference>
<name>A0ABR3BBD2_PHYBL</name>
<reference evidence="2 3" key="1">
    <citation type="submission" date="2024-04" db="EMBL/GenBank/DDBJ databases">
        <title>Symmetric and asymmetric DNA N6-adenine methylation regulates different biological responses in Mucorales.</title>
        <authorList>
            <consortium name="Lawrence Berkeley National Laboratory"/>
            <person name="Lax C."/>
            <person name="Mondo S.J."/>
            <person name="Osorio-Concepcion M."/>
            <person name="Muszewska A."/>
            <person name="Corrochano-Luque M."/>
            <person name="Gutierrez G."/>
            <person name="Riley R."/>
            <person name="Lipzen A."/>
            <person name="Guo J."/>
            <person name="Hundley H."/>
            <person name="Amirebrahimi M."/>
            <person name="Ng V."/>
            <person name="Lorenzo-Gutierrez D."/>
            <person name="Binder U."/>
            <person name="Yang J."/>
            <person name="Song Y."/>
            <person name="Canovas D."/>
            <person name="Navarro E."/>
            <person name="Freitag M."/>
            <person name="Gabaldon T."/>
            <person name="Grigoriev I.V."/>
            <person name="Corrochano L.M."/>
            <person name="Nicolas F.E."/>
            <person name="Garre V."/>
        </authorList>
    </citation>
    <scope>NUCLEOTIDE SEQUENCE [LARGE SCALE GENOMIC DNA]</scope>
    <source>
        <strain evidence="2 3">L51</strain>
    </source>
</reference>
<dbReference type="Proteomes" id="UP001448207">
    <property type="component" value="Unassembled WGS sequence"/>
</dbReference>
<feature type="compositionally biased region" description="Polar residues" evidence="1">
    <location>
        <begin position="67"/>
        <end position="78"/>
    </location>
</feature>
<evidence type="ECO:0000256" key="1">
    <source>
        <dbReference type="SAM" id="MobiDB-lite"/>
    </source>
</evidence>
<gene>
    <name evidence="2" type="ORF">J3Q64DRAFT_1706539</name>
</gene>
<feature type="non-terminal residue" evidence="2">
    <location>
        <position position="219"/>
    </location>
</feature>
<evidence type="ECO:0000313" key="2">
    <source>
        <dbReference type="EMBL" id="KAL0096163.1"/>
    </source>
</evidence>
<accession>A0ABR3BBD2</accession>